<dbReference type="EMBL" id="JAKOGI010000740">
    <property type="protein sequence ID" value="KAJ8430927.1"/>
    <property type="molecule type" value="Genomic_DNA"/>
</dbReference>
<dbReference type="PANTHER" id="PTHR33240">
    <property type="entry name" value="OS08G0508500 PROTEIN"/>
    <property type="match status" value="1"/>
</dbReference>
<dbReference type="PANTHER" id="PTHR33240:SF17">
    <property type="entry name" value="EUKARYOTIC PEPTIDE CHAIN RELEASE FACTOR GTP-BINDING SUBUNIT-LIKE"/>
    <property type="match status" value="1"/>
</dbReference>
<dbReference type="OrthoDB" id="10669873at2759"/>
<name>A0A9Q1JTW8_9CARY</name>
<dbReference type="CDD" id="cd00303">
    <property type="entry name" value="retropepsin_like"/>
    <property type="match status" value="1"/>
</dbReference>
<reference evidence="1" key="1">
    <citation type="submission" date="2022-04" db="EMBL/GenBank/DDBJ databases">
        <title>Carnegiea gigantea Genome sequencing and assembly v2.</title>
        <authorList>
            <person name="Copetti D."/>
            <person name="Sanderson M.J."/>
            <person name="Burquez A."/>
            <person name="Wojciechowski M.F."/>
        </authorList>
    </citation>
    <scope>NUCLEOTIDE SEQUENCE</scope>
    <source>
        <strain evidence="1">SGP5-SGP5p</strain>
        <tissue evidence="1">Aerial part</tissue>
    </source>
</reference>
<evidence type="ECO:0000313" key="2">
    <source>
        <dbReference type="Proteomes" id="UP001153076"/>
    </source>
</evidence>
<protein>
    <submittedName>
        <fullName evidence="1">Uncharacterized protein</fullName>
    </submittedName>
</protein>
<dbReference type="InterPro" id="IPR021109">
    <property type="entry name" value="Peptidase_aspartic_dom_sf"/>
</dbReference>
<gene>
    <name evidence="1" type="ORF">Cgig2_033555</name>
</gene>
<accession>A0A9Q1JTW8</accession>
<dbReference type="AlphaFoldDB" id="A0A9Q1JTW8"/>
<organism evidence="1 2">
    <name type="scientific">Carnegiea gigantea</name>
    <dbReference type="NCBI Taxonomy" id="171969"/>
    <lineage>
        <taxon>Eukaryota</taxon>
        <taxon>Viridiplantae</taxon>
        <taxon>Streptophyta</taxon>
        <taxon>Embryophyta</taxon>
        <taxon>Tracheophyta</taxon>
        <taxon>Spermatophyta</taxon>
        <taxon>Magnoliopsida</taxon>
        <taxon>eudicotyledons</taxon>
        <taxon>Gunneridae</taxon>
        <taxon>Pentapetalae</taxon>
        <taxon>Caryophyllales</taxon>
        <taxon>Cactineae</taxon>
        <taxon>Cactaceae</taxon>
        <taxon>Cactoideae</taxon>
        <taxon>Echinocereeae</taxon>
        <taxon>Carnegiea</taxon>
    </lineage>
</organism>
<keyword evidence="2" id="KW-1185">Reference proteome</keyword>
<comment type="caution">
    <text evidence="1">The sequence shown here is derived from an EMBL/GenBank/DDBJ whole genome shotgun (WGS) entry which is preliminary data.</text>
</comment>
<evidence type="ECO:0000313" key="1">
    <source>
        <dbReference type="EMBL" id="KAJ8430927.1"/>
    </source>
</evidence>
<dbReference type="Proteomes" id="UP001153076">
    <property type="component" value="Unassembled WGS sequence"/>
</dbReference>
<dbReference type="Gene3D" id="2.40.70.10">
    <property type="entry name" value="Acid Proteases"/>
    <property type="match status" value="1"/>
</dbReference>
<proteinExistence type="predicted"/>
<sequence length="327" mass="36428">MEVMATIAEGYAKGLTRSAWKAQLRGTQQALTAEQGTCVTVPTMMFGGREVARFASRHNDPLVVKMKVANAIVRRTLINTGSPVDIITWDCLQKLTYPARDIVPLVHPILGFGGQEMNPTRMIRLPLHFDDGLKARNLEVDCLVVDVPMAYNVILGRLTLHKVWFPYPCPLARRWDELHLLRIPVFGLSPLALLYVVKVGLKGLVSPVPCRGTPCPPHGPAGSPTPRPYKENIKPFFCSSLDGYPKGFLTGHLGRSAQPMPRWINRKSYFQCFTFGFFSMAIIYLDLLLKQYQPRYETSTSGLRILGVEEYSKLDHAGVSGSKRGTA</sequence>